<dbReference type="InterPro" id="IPR011335">
    <property type="entry name" value="Restrct_endonuc-II-like"/>
</dbReference>
<keyword evidence="2" id="KW-0255">Endonuclease</keyword>
<comment type="caution">
    <text evidence="2">The sequence shown here is derived from an EMBL/GenBank/DDBJ whole genome shotgun (WGS) entry which is preliminary data.</text>
</comment>
<evidence type="ECO:0000313" key="2">
    <source>
        <dbReference type="EMBL" id="MDA0159460.1"/>
    </source>
</evidence>
<protein>
    <submittedName>
        <fullName evidence="2">Endonuclease domain-containing protein</fullName>
    </submittedName>
</protein>
<organism evidence="2 3">
    <name type="scientific">Solirubrobacter ginsenosidimutans</name>
    <dbReference type="NCBI Taxonomy" id="490573"/>
    <lineage>
        <taxon>Bacteria</taxon>
        <taxon>Bacillati</taxon>
        <taxon>Actinomycetota</taxon>
        <taxon>Thermoleophilia</taxon>
        <taxon>Solirubrobacterales</taxon>
        <taxon>Solirubrobacteraceae</taxon>
        <taxon>Solirubrobacter</taxon>
    </lineage>
</organism>
<dbReference type="RefSeq" id="WP_270038178.1">
    <property type="nucleotide sequence ID" value="NZ_JAPDOD010000002.1"/>
</dbReference>
<name>A0A9X3MNN2_9ACTN</name>
<feature type="domain" description="DUF559" evidence="1">
    <location>
        <begin position="102"/>
        <end position="157"/>
    </location>
</feature>
<dbReference type="Pfam" id="PF04480">
    <property type="entry name" value="DUF559"/>
    <property type="match status" value="1"/>
</dbReference>
<sequence length="163" mass="18077">MTHVARMLVDLTATKTPHQLANVIYEAAYRKRFDRRATRAAIARARGRHGVAVLERALELNAAGSAGTKSDLEDAFLALLGSVGFAEPLVNTHVEGEEADCCWPDRRLIAEVDGPGHLRPRAKRNDARKEAIWRAAGYEVLRFTDNVIERQPDHVVHVLSASF</sequence>
<dbReference type="AlphaFoldDB" id="A0A9X3MNN2"/>
<gene>
    <name evidence="2" type="ORF">OM076_04220</name>
</gene>
<dbReference type="Gene3D" id="3.40.960.10">
    <property type="entry name" value="VSR Endonuclease"/>
    <property type="match status" value="1"/>
</dbReference>
<dbReference type="SUPFAM" id="SSF52980">
    <property type="entry name" value="Restriction endonuclease-like"/>
    <property type="match status" value="1"/>
</dbReference>
<dbReference type="GO" id="GO:0004519">
    <property type="term" value="F:endonuclease activity"/>
    <property type="evidence" value="ECO:0007669"/>
    <property type="project" value="UniProtKB-KW"/>
</dbReference>
<evidence type="ECO:0000259" key="1">
    <source>
        <dbReference type="Pfam" id="PF04480"/>
    </source>
</evidence>
<reference evidence="2" key="1">
    <citation type="submission" date="2022-10" db="EMBL/GenBank/DDBJ databases">
        <title>The WGS of Solirubrobacter ginsenosidimutans DSM 21036.</title>
        <authorList>
            <person name="Jiang Z."/>
        </authorList>
    </citation>
    <scope>NUCLEOTIDE SEQUENCE</scope>
    <source>
        <strain evidence="2">DSM 21036</strain>
    </source>
</reference>
<evidence type="ECO:0000313" key="3">
    <source>
        <dbReference type="Proteomes" id="UP001149140"/>
    </source>
</evidence>
<proteinExistence type="predicted"/>
<dbReference type="InterPro" id="IPR007569">
    <property type="entry name" value="DUF559"/>
</dbReference>
<keyword evidence="2" id="KW-0540">Nuclease</keyword>
<keyword evidence="3" id="KW-1185">Reference proteome</keyword>
<dbReference type="EMBL" id="JAPDOD010000002">
    <property type="protein sequence ID" value="MDA0159460.1"/>
    <property type="molecule type" value="Genomic_DNA"/>
</dbReference>
<keyword evidence="2" id="KW-0378">Hydrolase</keyword>
<dbReference type="Proteomes" id="UP001149140">
    <property type="component" value="Unassembled WGS sequence"/>
</dbReference>
<accession>A0A9X3MNN2</accession>